<dbReference type="AlphaFoldDB" id="A0A1V9XM73"/>
<dbReference type="InParanoid" id="A0A1V9XM73"/>
<gene>
    <name evidence="1" type="ORF">BIW11_08984</name>
</gene>
<accession>A0A1V9XM73</accession>
<reference evidence="1 2" key="1">
    <citation type="journal article" date="2017" name="Gigascience">
        <title>Draft genome of the honey bee ectoparasitic mite, Tropilaelaps mercedesae, is shaped by the parasitic life history.</title>
        <authorList>
            <person name="Dong X."/>
            <person name="Armstrong S.D."/>
            <person name="Xia D."/>
            <person name="Makepeace B.L."/>
            <person name="Darby A.C."/>
            <person name="Kadowaki T."/>
        </authorList>
    </citation>
    <scope>NUCLEOTIDE SEQUENCE [LARGE SCALE GENOMIC DNA]</scope>
    <source>
        <strain evidence="1">Wuxi-XJTLU</strain>
    </source>
</reference>
<dbReference type="EMBL" id="MNPL01007775">
    <property type="protein sequence ID" value="OQR74561.1"/>
    <property type="molecule type" value="Genomic_DNA"/>
</dbReference>
<protein>
    <submittedName>
        <fullName evidence="1">Uncharacterized protein</fullName>
    </submittedName>
</protein>
<organism evidence="1 2">
    <name type="scientific">Tropilaelaps mercedesae</name>
    <dbReference type="NCBI Taxonomy" id="418985"/>
    <lineage>
        <taxon>Eukaryota</taxon>
        <taxon>Metazoa</taxon>
        <taxon>Ecdysozoa</taxon>
        <taxon>Arthropoda</taxon>
        <taxon>Chelicerata</taxon>
        <taxon>Arachnida</taxon>
        <taxon>Acari</taxon>
        <taxon>Parasitiformes</taxon>
        <taxon>Mesostigmata</taxon>
        <taxon>Gamasina</taxon>
        <taxon>Dermanyssoidea</taxon>
        <taxon>Laelapidae</taxon>
        <taxon>Tropilaelaps</taxon>
    </lineage>
</organism>
<dbReference type="Proteomes" id="UP000192247">
    <property type="component" value="Unassembled WGS sequence"/>
</dbReference>
<comment type="caution">
    <text evidence="1">The sequence shown here is derived from an EMBL/GenBank/DDBJ whole genome shotgun (WGS) entry which is preliminary data.</text>
</comment>
<name>A0A1V9XM73_9ACAR</name>
<keyword evidence="2" id="KW-1185">Reference proteome</keyword>
<evidence type="ECO:0000313" key="1">
    <source>
        <dbReference type="EMBL" id="OQR74561.1"/>
    </source>
</evidence>
<evidence type="ECO:0000313" key="2">
    <source>
        <dbReference type="Proteomes" id="UP000192247"/>
    </source>
</evidence>
<feature type="non-terminal residue" evidence="1">
    <location>
        <position position="1"/>
    </location>
</feature>
<sequence>RGSCNRLLSRRLTPVRLCDLTFYHWSLCRNTSGRIRVKERIRSGRRPAVLLWGSLSARVLLLVEFFCFDSTVVLCCVSSQRPGLECSAFPLVPCMHASIYVSNRTNDLPGVAFLESALGRRACLPGDGRPSVAPPVGCSANAQ</sequence>
<proteinExistence type="predicted"/>